<evidence type="ECO:0000256" key="1">
    <source>
        <dbReference type="ARBA" id="ARBA00007381"/>
    </source>
</evidence>
<feature type="compositionally biased region" description="Basic and acidic residues" evidence="5">
    <location>
        <begin position="565"/>
        <end position="638"/>
    </location>
</feature>
<dbReference type="Pfam" id="PF00012">
    <property type="entry name" value="HSP70"/>
    <property type="match status" value="1"/>
</dbReference>
<evidence type="ECO:0000256" key="4">
    <source>
        <dbReference type="SAM" id="Coils"/>
    </source>
</evidence>
<keyword evidence="4" id="KW-0175">Coiled coil</keyword>
<evidence type="ECO:0000256" key="5">
    <source>
        <dbReference type="SAM" id="MobiDB-lite"/>
    </source>
</evidence>
<feature type="region of interest" description="Disordered" evidence="5">
    <location>
        <begin position="514"/>
        <end position="689"/>
    </location>
</feature>
<feature type="compositionally biased region" description="Basic and acidic residues" evidence="5">
    <location>
        <begin position="523"/>
        <end position="543"/>
    </location>
</feature>
<comment type="similarity">
    <text evidence="1">Belongs to the heat shock protein 70 family.</text>
</comment>
<dbReference type="Gene3D" id="3.30.30.30">
    <property type="match status" value="1"/>
</dbReference>
<sequence>MIGIHLGANYTRVALVKDGYPVMVREIDIPRDGNADRLASVVSFRNGQIRFGTEAFKTLESEIIFDACRAASDYKSDIWHAKRSSDGEYTVRGLHEDTGTISQKDVISKILTRIRDIVKARYKDNFIQSVVLSYPPECIQTYQDMLKDAAYNAGFNSNVELLEDRKAAAITFYKLSPPSQGTHHLLVFKFGAGSFGISVFEKKNGENDFKQLESTSDPNMGGEDITNLLIWYCQENYKDKLEESEIRNKHLRESCERVKSDLSYFAETKIFLDGEPLCDFTRDDLEEHCKNIIEKIEHHLQDIAKKIQNKGININDVLLVGGSTRLHFIRDLINNALTTVENTEYRYDTVVNPEEAIAMGCAIHAENLKAIPDSPHEEPIPTSPVEEAISISPVEEAISISPIEEPVPNSTNEDSLNETVSYDNLNNIKVDENNTAVQRSEHSMPSDLDIEANETTPLNPKNEQNQQDPKSSTNHLRLSQPKNNTGQHSTQETKQTIISEPMDLDLHPSLIEASKNSKYNTDGIDRKNNLSKQKYPDKHEQNLKTEQTNSNVSISMDWLPSSLTTKDEKKRQVDEKKKIEEQEGMGQEEKSQEKEKRKIEEIKQKEKRQAEERRKIEEKKQEKRKIEEMKQEEKEKSQIKQNPQYENIDKAMLSKGSTASSESSESSNYKIKPRHETRGPNKDHGHPVVMGNFSRLTKDELYRQISYWFDTINNFKHISVIEKEHFANYYGKTTINKLPDCVGDEAVVINFLTTAEICYQTLKYKNDILEQFAKIREKLDYIKENKIYKNCLDKLNEKRREVELTTYFTNIDTACDACINDLHQLLGTQQAELKSPVRFANAQVSKWQEDELVKVLIKPQVHQCVYTKGSMSHHFKKA</sequence>
<dbReference type="Gene3D" id="3.90.640.10">
    <property type="entry name" value="Actin, Chain A, domain 4"/>
    <property type="match status" value="1"/>
</dbReference>
<dbReference type="SUPFAM" id="SSF53067">
    <property type="entry name" value="Actin-like ATPase domain"/>
    <property type="match status" value="2"/>
</dbReference>
<reference evidence="7" key="1">
    <citation type="submission" date="2022-11" db="UniProtKB">
        <authorList>
            <consortium name="WormBaseParasite"/>
        </authorList>
    </citation>
    <scope>IDENTIFICATION</scope>
</reference>
<proteinExistence type="inferred from homology"/>
<evidence type="ECO:0000256" key="2">
    <source>
        <dbReference type="ARBA" id="ARBA00022741"/>
    </source>
</evidence>
<protein>
    <submittedName>
        <fullName evidence="7">Heat shock protein 70</fullName>
    </submittedName>
</protein>
<dbReference type="GO" id="GO:0005524">
    <property type="term" value="F:ATP binding"/>
    <property type="evidence" value="ECO:0007669"/>
    <property type="project" value="UniProtKB-KW"/>
</dbReference>
<keyword evidence="6" id="KW-1185">Reference proteome</keyword>
<dbReference type="AlphaFoldDB" id="A0A914E3G4"/>
<feature type="compositionally biased region" description="Polar residues" evidence="5">
    <location>
        <begin position="453"/>
        <end position="493"/>
    </location>
</feature>
<dbReference type="InterPro" id="IPR013126">
    <property type="entry name" value="Hsp_70_fam"/>
</dbReference>
<dbReference type="PANTHER" id="PTHR19375">
    <property type="entry name" value="HEAT SHOCK PROTEIN 70KDA"/>
    <property type="match status" value="1"/>
</dbReference>
<feature type="compositionally biased region" description="Basic and acidic residues" evidence="5">
    <location>
        <begin position="674"/>
        <end position="686"/>
    </location>
</feature>
<name>A0A914E3G4_9BILA</name>
<keyword evidence="2" id="KW-0547">Nucleotide-binding</keyword>
<organism evidence="6 7">
    <name type="scientific">Acrobeloides nanus</name>
    <dbReference type="NCBI Taxonomy" id="290746"/>
    <lineage>
        <taxon>Eukaryota</taxon>
        <taxon>Metazoa</taxon>
        <taxon>Ecdysozoa</taxon>
        <taxon>Nematoda</taxon>
        <taxon>Chromadorea</taxon>
        <taxon>Rhabditida</taxon>
        <taxon>Tylenchina</taxon>
        <taxon>Cephalobomorpha</taxon>
        <taxon>Cephaloboidea</taxon>
        <taxon>Cephalobidae</taxon>
        <taxon>Acrobeloides</taxon>
    </lineage>
</organism>
<dbReference type="InterPro" id="IPR043129">
    <property type="entry name" value="ATPase_NBD"/>
</dbReference>
<accession>A0A914E3G4</accession>
<dbReference type="Proteomes" id="UP000887540">
    <property type="component" value="Unplaced"/>
</dbReference>
<feature type="coiled-coil region" evidence="4">
    <location>
        <begin position="234"/>
        <end position="302"/>
    </location>
</feature>
<feature type="region of interest" description="Disordered" evidence="5">
    <location>
        <begin position="432"/>
        <end position="493"/>
    </location>
</feature>
<evidence type="ECO:0000313" key="6">
    <source>
        <dbReference type="Proteomes" id="UP000887540"/>
    </source>
</evidence>
<evidence type="ECO:0000256" key="3">
    <source>
        <dbReference type="ARBA" id="ARBA00022840"/>
    </source>
</evidence>
<evidence type="ECO:0000313" key="7">
    <source>
        <dbReference type="WBParaSite" id="ACRNAN_scaffold517.g9303.t1"/>
    </source>
</evidence>
<dbReference type="GO" id="GO:0140662">
    <property type="term" value="F:ATP-dependent protein folding chaperone"/>
    <property type="evidence" value="ECO:0007669"/>
    <property type="project" value="InterPro"/>
</dbReference>
<dbReference type="WBParaSite" id="ACRNAN_scaffold517.g9303.t1">
    <property type="protein sequence ID" value="ACRNAN_scaffold517.g9303.t1"/>
    <property type="gene ID" value="ACRNAN_scaffold517.g9303"/>
</dbReference>
<dbReference type="Gene3D" id="3.30.420.40">
    <property type="match status" value="2"/>
</dbReference>
<feature type="compositionally biased region" description="Polar residues" evidence="5">
    <location>
        <begin position="544"/>
        <end position="554"/>
    </location>
</feature>
<keyword evidence="3" id="KW-0067">ATP-binding</keyword>